<keyword evidence="7" id="KW-0998">Cell outer membrane</keyword>
<evidence type="ECO:0000256" key="4">
    <source>
        <dbReference type="ARBA" id="ARBA00022692"/>
    </source>
</evidence>
<dbReference type="PANTHER" id="PTHR30451">
    <property type="entry name" value="OUTER MEMBRANE USHER PROTEIN"/>
    <property type="match status" value="1"/>
</dbReference>
<feature type="non-terminal residue" evidence="9">
    <location>
        <position position="55"/>
    </location>
</feature>
<evidence type="ECO:0000256" key="3">
    <source>
        <dbReference type="ARBA" id="ARBA00022558"/>
    </source>
</evidence>
<evidence type="ECO:0000313" key="10">
    <source>
        <dbReference type="Proteomes" id="UP000479000"/>
    </source>
</evidence>
<comment type="subcellular location">
    <subcellularLocation>
        <location evidence="1">Cell outer membrane</location>
    </subcellularLocation>
</comment>
<dbReference type="SUPFAM" id="SSF141729">
    <property type="entry name" value="FimD N-terminal domain-like"/>
    <property type="match status" value="1"/>
</dbReference>
<organism evidence="9 10">
    <name type="scientific">Nesidiocoris tenuis</name>
    <dbReference type="NCBI Taxonomy" id="355587"/>
    <lineage>
        <taxon>Eukaryota</taxon>
        <taxon>Metazoa</taxon>
        <taxon>Ecdysozoa</taxon>
        <taxon>Arthropoda</taxon>
        <taxon>Hexapoda</taxon>
        <taxon>Insecta</taxon>
        <taxon>Pterygota</taxon>
        <taxon>Neoptera</taxon>
        <taxon>Paraneoptera</taxon>
        <taxon>Hemiptera</taxon>
        <taxon>Heteroptera</taxon>
        <taxon>Panheteroptera</taxon>
        <taxon>Cimicomorpha</taxon>
        <taxon>Miridae</taxon>
        <taxon>Dicyphina</taxon>
        <taxon>Nesidiocoris</taxon>
    </lineage>
</organism>
<dbReference type="InterPro" id="IPR025885">
    <property type="entry name" value="PapC_N"/>
</dbReference>
<dbReference type="Pfam" id="PF13954">
    <property type="entry name" value="PapC_N"/>
    <property type="match status" value="1"/>
</dbReference>
<sequence>MRLNISVPQLNMKPNQDNLADPALWQEGDTAFLLNYNLSGNTYESRNDTNSNSQG</sequence>
<dbReference type="EMBL" id="CADCXU010035502">
    <property type="protein sequence ID" value="CAB0020665.1"/>
    <property type="molecule type" value="Genomic_DNA"/>
</dbReference>
<keyword evidence="3" id="KW-1029">Fimbrium biogenesis</keyword>
<keyword evidence="10" id="KW-1185">Reference proteome</keyword>
<evidence type="ECO:0000256" key="7">
    <source>
        <dbReference type="ARBA" id="ARBA00023237"/>
    </source>
</evidence>
<evidence type="ECO:0000256" key="2">
    <source>
        <dbReference type="ARBA" id="ARBA00022448"/>
    </source>
</evidence>
<dbReference type="GO" id="GO:0016020">
    <property type="term" value="C:membrane"/>
    <property type="evidence" value="ECO:0007669"/>
    <property type="project" value="InterPro"/>
</dbReference>
<keyword evidence="5" id="KW-0732">Signal</keyword>
<keyword evidence="6" id="KW-0472">Membrane</keyword>
<dbReference type="InterPro" id="IPR037224">
    <property type="entry name" value="PapC_N_sf"/>
</dbReference>
<evidence type="ECO:0000313" key="9">
    <source>
        <dbReference type="EMBL" id="CAB0020665.1"/>
    </source>
</evidence>
<dbReference type="GO" id="GO:0015473">
    <property type="term" value="F:fimbrial usher porin activity"/>
    <property type="evidence" value="ECO:0007669"/>
    <property type="project" value="InterPro"/>
</dbReference>
<dbReference type="AlphaFoldDB" id="A0A6H5HVM4"/>
<reference evidence="9 10" key="1">
    <citation type="submission" date="2020-02" db="EMBL/GenBank/DDBJ databases">
        <authorList>
            <person name="Ferguson B K."/>
        </authorList>
    </citation>
    <scope>NUCLEOTIDE SEQUENCE [LARGE SCALE GENOMIC DNA]</scope>
</reference>
<gene>
    <name evidence="9" type="ORF">NTEN_LOCUS24237</name>
</gene>
<dbReference type="Proteomes" id="UP000479000">
    <property type="component" value="Unassembled WGS sequence"/>
</dbReference>
<dbReference type="PANTHER" id="PTHR30451:SF21">
    <property type="entry name" value="FIMBRIAL USHER DOMAIN-CONTAINING PROTEIN YDET-RELATED"/>
    <property type="match status" value="1"/>
</dbReference>
<name>A0A6H5HVM4_9HEMI</name>
<evidence type="ECO:0000256" key="1">
    <source>
        <dbReference type="ARBA" id="ARBA00004442"/>
    </source>
</evidence>
<evidence type="ECO:0000259" key="8">
    <source>
        <dbReference type="Pfam" id="PF13954"/>
    </source>
</evidence>
<evidence type="ECO:0000256" key="6">
    <source>
        <dbReference type="ARBA" id="ARBA00023136"/>
    </source>
</evidence>
<keyword evidence="2" id="KW-0813">Transport</keyword>
<evidence type="ECO:0000256" key="5">
    <source>
        <dbReference type="ARBA" id="ARBA00022729"/>
    </source>
</evidence>
<feature type="domain" description="PapC N-terminal" evidence="8">
    <location>
        <begin position="1"/>
        <end position="39"/>
    </location>
</feature>
<keyword evidence="4" id="KW-0812">Transmembrane</keyword>
<accession>A0A6H5HVM4</accession>
<dbReference type="InterPro" id="IPR000015">
    <property type="entry name" value="Fimb_usher"/>
</dbReference>
<protein>
    <recommendedName>
        <fullName evidence="8">PapC N-terminal domain-containing protein</fullName>
    </recommendedName>
</protein>
<proteinExistence type="predicted"/>